<feature type="domain" description="Peptidase M16 N-terminal" evidence="2">
    <location>
        <begin position="492"/>
        <end position="613"/>
    </location>
</feature>
<keyword evidence="5" id="KW-1185">Reference proteome</keyword>
<dbReference type="GO" id="GO:0008237">
    <property type="term" value="F:metallopeptidase activity"/>
    <property type="evidence" value="ECO:0007669"/>
    <property type="project" value="UniProtKB-KW"/>
</dbReference>
<reference evidence="4 5" key="1">
    <citation type="submission" date="2018-11" db="EMBL/GenBank/DDBJ databases">
        <authorList>
            <person name="Peiro R."/>
            <person name="Begona"/>
            <person name="Cbmso G."/>
            <person name="Lopez M."/>
            <person name="Gonzalez S."/>
            <person name="Sacristan E."/>
            <person name="Castillo E."/>
        </authorList>
    </citation>
    <scope>NUCLEOTIDE SEQUENCE [LARGE SCALE GENOMIC DNA]</scope>
    <source>
        <strain evidence="4">Brev_genome</strain>
    </source>
</reference>
<comment type="caution">
    <text evidence="4">The sequence shown here is derived from an EMBL/GenBank/DDBJ whole genome shotgun (WGS) entry which is preliminary data.</text>
</comment>
<accession>A0A7Z9C451</accession>
<dbReference type="InterPro" id="IPR011249">
    <property type="entry name" value="Metalloenz_LuxS/M16"/>
</dbReference>
<dbReference type="PANTHER" id="PTHR11851">
    <property type="entry name" value="METALLOPROTEASE"/>
    <property type="match status" value="1"/>
</dbReference>
<dbReference type="Proteomes" id="UP000289220">
    <property type="component" value="Unassembled WGS sequence"/>
</dbReference>
<evidence type="ECO:0000313" key="4">
    <source>
        <dbReference type="EMBL" id="VDC48826.1"/>
    </source>
</evidence>
<proteinExistence type="predicted"/>
<dbReference type="AlphaFoldDB" id="A0A7Z9C451"/>
<keyword evidence="4" id="KW-0645">Protease</keyword>
<evidence type="ECO:0000259" key="3">
    <source>
        <dbReference type="Pfam" id="PF05193"/>
    </source>
</evidence>
<name>A0A7Z9C451_9CAUL</name>
<evidence type="ECO:0000313" key="5">
    <source>
        <dbReference type="Proteomes" id="UP000289220"/>
    </source>
</evidence>
<dbReference type="Pfam" id="PF00675">
    <property type="entry name" value="Peptidase_M16"/>
    <property type="match status" value="2"/>
</dbReference>
<dbReference type="EMBL" id="UXHF01000011">
    <property type="protein sequence ID" value="VDC48826.1"/>
    <property type="molecule type" value="Genomic_DNA"/>
</dbReference>
<dbReference type="InterPro" id="IPR050361">
    <property type="entry name" value="MPP/UQCRC_Complex"/>
</dbReference>
<dbReference type="InterPro" id="IPR011765">
    <property type="entry name" value="Pept_M16_N"/>
</dbReference>
<feature type="chain" id="PRO_5030932522" evidence="1">
    <location>
        <begin position="28"/>
        <end position="916"/>
    </location>
</feature>
<dbReference type="InterPro" id="IPR007863">
    <property type="entry name" value="Peptidase_M16_C"/>
</dbReference>
<dbReference type="GO" id="GO:0046872">
    <property type="term" value="F:metal ion binding"/>
    <property type="evidence" value="ECO:0007669"/>
    <property type="project" value="InterPro"/>
</dbReference>
<feature type="domain" description="Peptidase M16 N-terminal" evidence="2">
    <location>
        <begin position="55"/>
        <end position="170"/>
    </location>
</feature>
<gene>
    <name evidence="4" type="ORF">BREV_BREV_00875</name>
</gene>
<evidence type="ECO:0000256" key="1">
    <source>
        <dbReference type="SAM" id="SignalP"/>
    </source>
</evidence>
<feature type="domain" description="Peptidase M16 C-terminal" evidence="3">
    <location>
        <begin position="207"/>
        <end position="382"/>
    </location>
</feature>
<feature type="domain" description="Peptidase M16 C-terminal" evidence="3">
    <location>
        <begin position="644"/>
        <end position="822"/>
    </location>
</feature>
<dbReference type="RefSeq" id="WP_154725656.1">
    <property type="nucleotide sequence ID" value="NZ_UXHF01000011.1"/>
</dbReference>
<dbReference type="Pfam" id="PF05193">
    <property type="entry name" value="Peptidase_M16_C"/>
    <property type="match status" value="2"/>
</dbReference>
<keyword evidence="1" id="KW-0732">Signal</keyword>
<protein>
    <submittedName>
        <fullName evidence="4">Putative zinc protease</fullName>
    </submittedName>
</protein>
<dbReference type="Gene3D" id="3.30.830.10">
    <property type="entry name" value="Metalloenzyme, LuxS/M16 peptidase-like"/>
    <property type="match status" value="4"/>
</dbReference>
<evidence type="ECO:0000259" key="2">
    <source>
        <dbReference type="Pfam" id="PF00675"/>
    </source>
</evidence>
<dbReference type="PROSITE" id="PS51257">
    <property type="entry name" value="PROKAR_LIPOPROTEIN"/>
    <property type="match status" value="1"/>
</dbReference>
<dbReference type="SUPFAM" id="SSF63411">
    <property type="entry name" value="LuxS/MPP-like metallohydrolase"/>
    <property type="match status" value="4"/>
</dbReference>
<feature type="signal peptide" evidence="1">
    <location>
        <begin position="1"/>
        <end position="27"/>
    </location>
</feature>
<sequence>MTTFGKPIVGAVLAVLLSCGASNLALAQARPELGQVRIPYETFTLPNGLTTLVYTDHTVPTIFVGVWYKVGSKDEPVGKTGFAHLFEHLMFQPTVNRPTEYFPPLEAVGATGINGSTTADYTNYFQTVPANALDRALWMEADRMGHLTDGMTQALLDEQRAVVKNEKRQNELGPGRSAEAQFLKGYYPAGHPYGHTTIGSMEDIDAATLEDVKAWFDAHYGASNAVLVLSGDIDVQTAREKTAFYFGGVRQGEPISRPDRWTPSFADIRRDIVYENLPAAVISRTWPLNNGSPRDNTMLQLAAKAMARGRGTPLHDALVENLKIADGVSAGVSESQLTSAFNLSVALKPGVTPEAANAAIDRELAKFFQTGPDRDRLEEIVTASDISLLQTMESSAAIGAWLASGAVTHDDPVYFLKQREWIGDVDAKAVTQLIQAALSRPYYELVQLPTPVPAAAPTGLADPTRMPDPSPADAAIAFPSVSEAVLANGLKIVVAHRPNLPIVSASLQFSTGSLAEDAYGRGTASRAFAMLTSGTRRYDAEQLKRQATRAGVNIAAAAQARESAVMWTMLSSRLDDGFSFASEVVRHPTYPQAEIDKALERVGPQFDAYERNPLQSAGPVYGRAIWGEDHPLGRIGTREDANAISRDEIQAFHDREIGPNNATLYLVGDITIDQAKALAQAHFGDWRRVTPTPVKERGAATATPGRIILVDAPGAAQTSLTVGELTTAFDADQAAAGDLADGILGAAFNSRLNMNLREEKGWTYGFTGGVADTPVGPRTFTASGTVETDRTADAMREVRREIADYVADRPATLEELERARTARMRALPSAFAGNAAFLSAITGAAAYGQPYDRAATSGARLAAVSLDQVQAVSRTTYDPTRLTWVVVGDLSRIEAPVRALNFGPVEVWDIYGHKVR</sequence>
<keyword evidence="4" id="KW-0378">Hydrolase</keyword>
<dbReference type="GO" id="GO:0006508">
    <property type="term" value="P:proteolysis"/>
    <property type="evidence" value="ECO:0007669"/>
    <property type="project" value="UniProtKB-KW"/>
</dbReference>
<organism evidence="4 5">
    <name type="scientific">Brevundimonas mediterranea</name>
    <dbReference type="NCBI Taxonomy" id="74329"/>
    <lineage>
        <taxon>Bacteria</taxon>
        <taxon>Pseudomonadati</taxon>
        <taxon>Pseudomonadota</taxon>
        <taxon>Alphaproteobacteria</taxon>
        <taxon>Caulobacterales</taxon>
        <taxon>Caulobacteraceae</taxon>
        <taxon>Brevundimonas</taxon>
    </lineage>
</organism>
<dbReference type="PANTHER" id="PTHR11851:SF224">
    <property type="entry name" value="PROCESSING PROTEASE"/>
    <property type="match status" value="1"/>
</dbReference>